<reference evidence="3" key="1">
    <citation type="submission" date="2016-02" db="EMBL/GenBank/DDBJ databases">
        <title>Paenibacillus sp. LPB0068, isolated from Crassostrea gigas.</title>
        <authorList>
            <person name="Shin S.-K."/>
            <person name="Yi H."/>
        </authorList>
    </citation>
    <scope>NUCLEOTIDE SEQUENCE [LARGE SCALE GENOMIC DNA]</scope>
    <source>
        <strain evidence="3">KCTC 23969</strain>
    </source>
</reference>
<comment type="caution">
    <text evidence="2">The sequence shown here is derived from an EMBL/GenBank/DDBJ whole genome shotgun (WGS) entry which is preliminary data.</text>
</comment>
<keyword evidence="3" id="KW-1185">Reference proteome</keyword>
<accession>A0A1B8U052</accession>
<dbReference type="STRING" id="996801.BW723_12810"/>
<sequence>MNKGRKILITVGITILFIFIMSILNIKYDNGSQLRTILGCSILYVIIRAIWKIPFKKNISSNLSIDKIN</sequence>
<keyword evidence="1" id="KW-1133">Transmembrane helix</keyword>
<organism evidence="2 3">
    <name type="scientific">Polaribacter reichenbachii</name>
    <dbReference type="NCBI Taxonomy" id="996801"/>
    <lineage>
        <taxon>Bacteria</taxon>
        <taxon>Pseudomonadati</taxon>
        <taxon>Bacteroidota</taxon>
        <taxon>Flavobacteriia</taxon>
        <taxon>Flavobacteriales</taxon>
        <taxon>Flavobacteriaceae</taxon>
    </lineage>
</organism>
<feature type="transmembrane region" description="Helical" evidence="1">
    <location>
        <begin position="32"/>
        <end position="51"/>
    </location>
</feature>
<gene>
    <name evidence="2" type="ORF">LPB301_08965</name>
</gene>
<name>A0A1B8U052_9FLAO</name>
<dbReference type="KEGG" id="prn:BW723_12810"/>
<proteinExistence type="predicted"/>
<dbReference type="Proteomes" id="UP000092612">
    <property type="component" value="Unassembled WGS sequence"/>
</dbReference>
<feature type="transmembrane region" description="Helical" evidence="1">
    <location>
        <begin position="7"/>
        <end position="26"/>
    </location>
</feature>
<protein>
    <submittedName>
        <fullName evidence="2">Uncharacterized protein</fullName>
    </submittedName>
</protein>
<dbReference type="EMBL" id="LSFL01000031">
    <property type="protein sequence ID" value="OBY65227.1"/>
    <property type="molecule type" value="Genomic_DNA"/>
</dbReference>
<evidence type="ECO:0000256" key="1">
    <source>
        <dbReference type="SAM" id="Phobius"/>
    </source>
</evidence>
<evidence type="ECO:0000313" key="3">
    <source>
        <dbReference type="Proteomes" id="UP000092612"/>
    </source>
</evidence>
<keyword evidence="1" id="KW-0472">Membrane</keyword>
<keyword evidence="1" id="KW-0812">Transmembrane</keyword>
<dbReference type="AlphaFoldDB" id="A0A1B8U052"/>
<evidence type="ECO:0000313" key="2">
    <source>
        <dbReference type="EMBL" id="OBY65227.1"/>
    </source>
</evidence>